<protein>
    <submittedName>
        <fullName evidence="1">Uncharacterized protein</fullName>
    </submittedName>
</protein>
<dbReference type="Proteomes" id="UP000252680">
    <property type="component" value="Unassembled WGS sequence"/>
</dbReference>
<organism evidence="1 2">
    <name type="scientific">Novacetimonas cocois</name>
    <dbReference type="NCBI Taxonomy" id="1747507"/>
    <lineage>
        <taxon>Bacteria</taxon>
        <taxon>Pseudomonadati</taxon>
        <taxon>Pseudomonadota</taxon>
        <taxon>Alphaproteobacteria</taxon>
        <taxon>Acetobacterales</taxon>
        <taxon>Acetobacteraceae</taxon>
        <taxon>Novacetimonas</taxon>
    </lineage>
</organism>
<dbReference type="EMBL" id="QEXL01000016">
    <property type="protein sequence ID" value="RBM05823.1"/>
    <property type="molecule type" value="Genomic_DNA"/>
</dbReference>
<comment type="caution">
    <text evidence="1">The sequence shown here is derived from an EMBL/GenBank/DDBJ whole genome shotgun (WGS) entry which is preliminary data.</text>
</comment>
<gene>
    <name evidence="1" type="ORF">NJLHNGOC_12140</name>
</gene>
<reference evidence="1 2" key="1">
    <citation type="submission" date="2018-05" db="EMBL/GenBank/DDBJ databases">
        <title>Komagataeibacter cocois sp. nov., for a novel cellulose- producing strain isolated from coconut milk.</title>
        <authorList>
            <person name="Liu L."/>
            <person name="Wang Y."/>
            <person name="Liu S."/>
            <person name="Bi J."/>
            <person name="Chen H."/>
            <person name="Deng J."/>
            <person name="Zhang C."/>
            <person name="Hu Q."/>
            <person name="Li C."/>
        </authorList>
    </citation>
    <scope>NUCLEOTIDE SEQUENCE [LARGE SCALE GENOMIC DNA]</scope>
    <source>
        <strain evidence="1 2">WE7</strain>
    </source>
</reference>
<evidence type="ECO:0000313" key="1">
    <source>
        <dbReference type="EMBL" id="RBM05823.1"/>
    </source>
</evidence>
<dbReference type="AlphaFoldDB" id="A0A365YUR3"/>
<sequence length="68" mass="7517">MEQDCILSGWRKAEGAHTLLADDVWKGKGRHQPIGSLAPGAGTRDRVVALSLQGETKWRGMRLFAKTR</sequence>
<name>A0A365YUR3_9PROT</name>
<proteinExistence type="predicted"/>
<accession>A0A365YUR3</accession>
<keyword evidence="2" id="KW-1185">Reference proteome</keyword>
<evidence type="ECO:0000313" key="2">
    <source>
        <dbReference type="Proteomes" id="UP000252680"/>
    </source>
</evidence>